<evidence type="ECO:0000256" key="3">
    <source>
        <dbReference type="ARBA" id="ARBA00023002"/>
    </source>
</evidence>
<evidence type="ECO:0000256" key="5">
    <source>
        <dbReference type="ARBA" id="ARBA00023244"/>
    </source>
</evidence>
<comment type="pathway">
    <text evidence="1">Porphyrin-containing compound metabolism; siroheme biosynthesis; sirohydrochlorin from precorrin-2: step 1/1.</text>
</comment>
<dbReference type="Gene3D" id="1.10.8.610">
    <property type="entry name" value="SirC, precorrin-2 dehydrogenase, C-terminal helical domain-like"/>
    <property type="match status" value="1"/>
</dbReference>
<dbReference type="InterPro" id="IPR006367">
    <property type="entry name" value="Sirohaem_synthase_N"/>
</dbReference>
<evidence type="ECO:0000256" key="4">
    <source>
        <dbReference type="ARBA" id="ARBA00023027"/>
    </source>
</evidence>
<dbReference type="Pfam" id="PF13241">
    <property type="entry name" value="NAD_binding_7"/>
    <property type="match status" value="1"/>
</dbReference>
<organism evidence="7 8">
    <name type="scientific">Ruminiclostridium hungatei</name>
    <name type="common">Clostridium hungatei</name>
    <dbReference type="NCBI Taxonomy" id="48256"/>
    <lineage>
        <taxon>Bacteria</taxon>
        <taxon>Bacillati</taxon>
        <taxon>Bacillota</taxon>
        <taxon>Clostridia</taxon>
        <taxon>Eubacteriales</taxon>
        <taxon>Oscillospiraceae</taxon>
        <taxon>Ruminiclostridium</taxon>
    </lineage>
</organism>
<dbReference type="PANTHER" id="PTHR35330:SF1">
    <property type="entry name" value="SIROHEME BIOSYNTHESIS PROTEIN MET8"/>
    <property type="match status" value="1"/>
</dbReference>
<dbReference type="STRING" id="48256.CLHUN_38210"/>
<dbReference type="SUPFAM" id="SSF51735">
    <property type="entry name" value="NAD(P)-binding Rossmann-fold domains"/>
    <property type="match status" value="1"/>
</dbReference>
<dbReference type="InterPro" id="IPR028161">
    <property type="entry name" value="Met8-like"/>
</dbReference>
<dbReference type="GO" id="GO:0043115">
    <property type="term" value="F:precorrin-2 dehydrogenase activity"/>
    <property type="evidence" value="ECO:0007669"/>
    <property type="project" value="UniProtKB-EC"/>
</dbReference>
<dbReference type="GO" id="GO:0019354">
    <property type="term" value="P:siroheme biosynthetic process"/>
    <property type="evidence" value="ECO:0007669"/>
    <property type="project" value="UniProtKB-UniPathway"/>
</dbReference>
<dbReference type="InterPro" id="IPR042518">
    <property type="entry name" value="SirC_C"/>
</dbReference>
<evidence type="ECO:0000313" key="8">
    <source>
        <dbReference type="Proteomes" id="UP000191554"/>
    </source>
</evidence>
<proteinExistence type="predicted"/>
<dbReference type="RefSeq" id="WP_080066229.1">
    <property type="nucleotide sequence ID" value="NZ_MZGX01000031.1"/>
</dbReference>
<comment type="caution">
    <text evidence="7">The sequence shown here is derived from an EMBL/GenBank/DDBJ whole genome shotgun (WGS) entry which is preliminary data.</text>
</comment>
<dbReference type="Gene3D" id="3.40.50.720">
    <property type="entry name" value="NAD(P)-binding Rossmann-like Domain"/>
    <property type="match status" value="1"/>
</dbReference>
<keyword evidence="8" id="KW-1185">Reference proteome</keyword>
<comment type="catalytic activity">
    <reaction evidence="6">
        <text>precorrin-2 + NAD(+) = sirohydrochlorin + NADH + 2 H(+)</text>
        <dbReference type="Rhea" id="RHEA:15613"/>
        <dbReference type="ChEBI" id="CHEBI:15378"/>
        <dbReference type="ChEBI" id="CHEBI:57540"/>
        <dbReference type="ChEBI" id="CHEBI:57945"/>
        <dbReference type="ChEBI" id="CHEBI:58351"/>
        <dbReference type="ChEBI" id="CHEBI:58827"/>
        <dbReference type="EC" id="1.3.1.76"/>
    </reaction>
</comment>
<dbReference type="AlphaFoldDB" id="A0A1V4SEM4"/>
<dbReference type="GO" id="GO:0004325">
    <property type="term" value="F:ferrochelatase activity"/>
    <property type="evidence" value="ECO:0007669"/>
    <property type="project" value="InterPro"/>
</dbReference>
<protein>
    <recommendedName>
        <fullName evidence="2">precorrin-2 dehydrogenase</fullName>
        <ecNumber evidence="2">1.3.1.76</ecNumber>
    </recommendedName>
</protein>
<dbReference type="UniPathway" id="UPA00262">
    <property type="reaction ID" value="UER00222"/>
</dbReference>
<sequence length="212" mass="23503">MAVFPMYVDLKDKECLVVGGGEVAARKIELLLRFEAGITVVAPEICPSVSELVKESNIKYIQDRYSTKMLEGIFLVIAATSSKSVNEMVFRDAVERKLPVNVVDAPELCTFIFPSVIKRGDLTIGISTSGAYPALSKRLRVMAEELFTEEYSQMVELLAGYRSRIRSSGLTGAEKEKLLNIVLDDLYSGGNITPEALKAILQVYYNKYGLME</sequence>
<name>A0A1V4SEM4_RUMHU</name>
<dbReference type="Proteomes" id="UP000191554">
    <property type="component" value="Unassembled WGS sequence"/>
</dbReference>
<dbReference type="NCBIfam" id="TIGR01470">
    <property type="entry name" value="cysG_Nterm"/>
    <property type="match status" value="1"/>
</dbReference>
<keyword evidence="3" id="KW-0560">Oxidoreductase</keyword>
<keyword evidence="5" id="KW-0627">Porphyrin biosynthesis</keyword>
<dbReference type="EMBL" id="MZGX01000031">
    <property type="protein sequence ID" value="OPX42300.1"/>
    <property type="molecule type" value="Genomic_DNA"/>
</dbReference>
<keyword evidence="4" id="KW-0520">NAD</keyword>
<dbReference type="EC" id="1.3.1.76" evidence="2"/>
<evidence type="ECO:0000256" key="1">
    <source>
        <dbReference type="ARBA" id="ARBA00005010"/>
    </source>
</evidence>
<dbReference type="PANTHER" id="PTHR35330">
    <property type="entry name" value="SIROHEME BIOSYNTHESIS PROTEIN MET8"/>
    <property type="match status" value="1"/>
</dbReference>
<evidence type="ECO:0000256" key="6">
    <source>
        <dbReference type="ARBA" id="ARBA00047561"/>
    </source>
</evidence>
<evidence type="ECO:0000313" key="7">
    <source>
        <dbReference type="EMBL" id="OPX42300.1"/>
    </source>
</evidence>
<evidence type="ECO:0000256" key="2">
    <source>
        <dbReference type="ARBA" id="ARBA00012400"/>
    </source>
</evidence>
<reference evidence="7 8" key="1">
    <citation type="submission" date="2017-03" db="EMBL/GenBank/DDBJ databases">
        <title>Genome sequence of Clostridium hungatei DSM 14427.</title>
        <authorList>
            <person name="Poehlein A."/>
            <person name="Daniel R."/>
        </authorList>
    </citation>
    <scope>NUCLEOTIDE SEQUENCE [LARGE SCALE GENOMIC DNA]</scope>
    <source>
        <strain evidence="7 8">DSM 14427</strain>
    </source>
</reference>
<dbReference type="OrthoDB" id="9773765at2"/>
<dbReference type="SUPFAM" id="SSF75615">
    <property type="entry name" value="Siroheme synthase middle domains-like"/>
    <property type="match status" value="1"/>
</dbReference>
<gene>
    <name evidence="7" type="primary">cysG</name>
    <name evidence="7" type="ORF">CLHUN_38210</name>
</gene>
<dbReference type="InterPro" id="IPR036291">
    <property type="entry name" value="NAD(P)-bd_dom_sf"/>
</dbReference>
<accession>A0A1V4SEM4</accession>